<comment type="caution">
    <text evidence="7">The sequence shown here is derived from an EMBL/GenBank/DDBJ whole genome shotgun (WGS) entry which is preliminary data.</text>
</comment>
<accession>A0AAU9LAS9</accession>
<evidence type="ECO:0000256" key="3">
    <source>
        <dbReference type="ARBA" id="ARBA00022833"/>
    </source>
</evidence>
<sequence length="634" mass="70228">MKLLYHHLRSYCPVLFPLQSDTSVRGSFCLINTHKRFNKTLVFHLSCACVLFVQKVFTMSFRFPRWGRKKDKNKEPNVGGGTKYYPTGITGGNGGTPGAIPRPPPSAPGRTYSTGSDYHSHQSWQSNGTMPPVSGSNGDRPVQTSSTATSSSNRSAPLPFSHPLYAMDTEGMIHLKATGKGLDDSDLAVHQDEIINTVVKYVQDSMRKELGFREVFIPANSPPEAPVKANIFVSRNYETCKKLLIFVAVSRGLYPGLWSRGLVLHAGVKSGSMLEYFRKAMDEDYGIIVANPNKNVIIMRDGKQRLQIPGSSSPEEHMDSLWDSYVAGSAARRVYFLGYSYGGVLIKYLLQSRGDQLMRRNGAIALIESSHRIEDGDSQSVKSILAHRTMYWESNDQPFQTKLDGDAPHRTGCTCLSAGRPPRAHANHYYVTAFCINKIEEALFRFLDTRDATTYVAGEKPVPEPPASAPAVINNGASGLSAPQLQRQESARREANNSKMGNSEKHCNLCLFHFTLFDRRHHCRMCHRAVCNACSRDRLFLPGSSTAQRVCTECATEGPRTNQAPVQPPPTYPRFNRTTSDAVTATNASTDISQTRNRSDTQMSNQGRSESNAQPPGNSKLSVEDFDLLKSRRS</sequence>
<dbReference type="CDD" id="cd00065">
    <property type="entry name" value="FYVE_like_SF"/>
    <property type="match status" value="1"/>
</dbReference>
<dbReference type="InterPro" id="IPR011011">
    <property type="entry name" value="Znf_FYVE_PHD"/>
</dbReference>
<evidence type="ECO:0000256" key="1">
    <source>
        <dbReference type="ARBA" id="ARBA00022723"/>
    </source>
</evidence>
<dbReference type="AlphaFoldDB" id="A0AAU9LAS9"/>
<feature type="region of interest" description="Disordered" evidence="5">
    <location>
        <begin position="458"/>
        <end position="501"/>
    </location>
</feature>
<evidence type="ECO:0000313" key="8">
    <source>
        <dbReference type="Proteomes" id="UP001160483"/>
    </source>
</evidence>
<feature type="compositionally biased region" description="Basic and acidic residues" evidence="5">
    <location>
        <begin position="489"/>
        <end position="501"/>
    </location>
</feature>
<evidence type="ECO:0000256" key="5">
    <source>
        <dbReference type="SAM" id="MobiDB-lite"/>
    </source>
</evidence>
<reference evidence="7" key="1">
    <citation type="submission" date="2021-11" db="EMBL/GenBank/DDBJ databases">
        <authorList>
            <person name="Islam A."/>
            <person name="Islam S."/>
            <person name="Flora M.S."/>
            <person name="Rahman M."/>
            <person name="Ziaur R.M."/>
            <person name="Epstein J.H."/>
            <person name="Hassan M."/>
            <person name="Klassen M."/>
            <person name="Woodard K."/>
            <person name="Webb A."/>
            <person name="Webby R.J."/>
            <person name="El Zowalaty M.E."/>
        </authorList>
    </citation>
    <scope>NUCLEOTIDE SEQUENCE</scope>
    <source>
        <strain evidence="7">Pbs3</strain>
    </source>
</reference>
<dbReference type="InterPro" id="IPR013083">
    <property type="entry name" value="Znf_RING/FYVE/PHD"/>
</dbReference>
<dbReference type="InterPro" id="IPR048263">
    <property type="entry name" value="Arb2"/>
</dbReference>
<dbReference type="GO" id="GO:0035197">
    <property type="term" value="F:siRNA binding"/>
    <property type="evidence" value="ECO:0007669"/>
    <property type="project" value="TreeGrafter"/>
</dbReference>
<feature type="region of interest" description="Disordered" evidence="5">
    <location>
        <begin position="68"/>
        <end position="158"/>
    </location>
</feature>
<evidence type="ECO:0000256" key="4">
    <source>
        <dbReference type="PROSITE-ProRule" id="PRU00091"/>
    </source>
</evidence>
<feature type="compositionally biased region" description="Polar residues" evidence="5">
    <location>
        <begin position="475"/>
        <end position="488"/>
    </location>
</feature>
<proteinExistence type="predicted"/>
<dbReference type="EMBL" id="CAKKTJ010000335">
    <property type="protein sequence ID" value="CAH0482723.1"/>
    <property type="molecule type" value="Genomic_DNA"/>
</dbReference>
<dbReference type="SUPFAM" id="SSF57903">
    <property type="entry name" value="FYVE/PHD zinc finger"/>
    <property type="match status" value="1"/>
</dbReference>
<dbReference type="Pfam" id="PF01363">
    <property type="entry name" value="FYVE"/>
    <property type="match status" value="1"/>
</dbReference>
<dbReference type="FunFam" id="3.30.40.10:FF:000913">
    <property type="entry name" value="Non-specific serine/threonine protein kinase"/>
    <property type="match status" value="1"/>
</dbReference>
<dbReference type="GO" id="GO:0005634">
    <property type="term" value="C:nucleus"/>
    <property type="evidence" value="ECO:0007669"/>
    <property type="project" value="TreeGrafter"/>
</dbReference>
<dbReference type="GO" id="GO:0031048">
    <property type="term" value="P:regulatory ncRNA-mediated heterochromatin formation"/>
    <property type="evidence" value="ECO:0007669"/>
    <property type="project" value="TreeGrafter"/>
</dbReference>
<dbReference type="PANTHER" id="PTHR21357">
    <property type="entry name" value="FAM172 FAMILY PROTEIN HOMOLOG CG10038"/>
    <property type="match status" value="1"/>
</dbReference>
<protein>
    <recommendedName>
        <fullName evidence="6">FYVE-type domain-containing protein</fullName>
    </recommendedName>
</protein>
<evidence type="ECO:0000259" key="6">
    <source>
        <dbReference type="PROSITE" id="PS50178"/>
    </source>
</evidence>
<keyword evidence="1" id="KW-0479">Metal-binding</keyword>
<feature type="region of interest" description="Disordered" evidence="5">
    <location>
        <begin position="556"/>
        <end position="634"/>
    </location>
</feature>
<feature type="compositionally biased region" description="Polar residues" evidence="5">
    <location>
        <begin position="576"/>
        <end position="621"/>
    </location>
</feature>
<dbReference type="InterPro" id="IPR017455">
    <property type="entry name" value="Znf_FYVE-rel"/>
</dbReference>
<keyword evidence="3" id="KW-0862">Zinc</keyword>
<keyword evidence="2 4" id="KW-0863">Zinc-finger</keyword>
<dbReference type="InterPro" id="IPR000306">
    <property type="entry name" value="Znf_FYVE"/>
</dbReference>
<dbReference type="InterPro" id="IPR053858">
    <property type="entry name" value="Arb2_dom"/>
</dbReference>
<evidence type="ECO:0000256" key="2">
    <source>
        <dbReference type="ARBA" id="ARBA00022771"/>
    </source>
</evidence>
<dbReference type="PROSITE" id="PS50178">
    <property type="entry name" value="ZF_FYVE"/>
    <property type="match status" value="1"/>
</dbReference>
<feature type="domain" description="FYVE-type" evidence="6">
    <location>
        <begin position="501"/>
        <end position="559"/>
    </location>
</feature>
<evidence type="ECO:0000313" key="7">
    <source>
        <dbReference type="EMBL" id="CAH0482723.1"/>
    </source>
</evidence>
<name>A0AAU9LAS9_9STRA</name>
<dbReference type="Gene3D" id="3.30.40.10">
    <property type="entry name" value="Zinc/RING finger domain, C3HC4 (zinc finger)"/>
    <property type="match status" value="1"/>
</dbReference>
<gene>
    <name evidence="7" type="ORF">PBS003_LOCUS9304</name>
</gene>
<organism evidence="7 8">
    <name type="scientific">Peronospora belbahrii</name>
    <dbReference type="NCBI Taxonomy" id="622444"/>
    <lineage>
        <taxon>Eukaryota</taxon>
        <taxon>Sar</taxon>
        <taxon>Stramenopiles</taxon>
        <taxon>Oomycota</taxon>
        <taxon>Peronosporomycetes</taxon>
        <taxon>Peronosporales</taxon>
        <taxon>Peronosporaceae</taxon>
        <taxon>Peronospora</taxon>
    </lineage>
</organism>
<feature type="compositionally biased region" description="Polar residues" evidence="5">
    <location>
        <begin position="112"/>
        <end position="137"/>
    </location>
</feature>
<dbReference type="SMART" id="SM00064">
    <property type="entry name" value="FYVE"/>
    <property type="match status" value="1"/>
</dbReference>
<dbReference type="Pfam" id="PF22749">
    <property type="entry name" value="Arb2"/>
    <property type="match status" value="1"/>
</dbReference>
<dbReference type="PANTHER" id="PTHR21357:SF4">
    <property type="entry name" value="FAM172 FAMILY PROTEIN HOMOLOG CG10038"/>
    <property type="match status" value="1"/>
</dbReference>
<dbReference type="GO" id="GO:0008270">
    <property type="term" value="F:zinc ion binding"/>
    <property type="evidence" value="ECO:0007669"/>
    <property type="project" value="UniProtKB-KW"/>
</dbReference>
<dbReference type="Proteomes" id="UP001160483">
    <property type="component" value="Unassembled WGS sequence"/>
</dbReference>